<dbReference type="AlphaFoldDB" id="A0A7R9GEY8"/>
<proteinExistence type="predicted"/>
<feature type="region of interest" description="Disordered" evidence="1">
    <location>
        <begin position="77"/>
        <end position="104"/>
    </location>
</feature>
<evidence type="ECO:0000313" key="2">
    <source>
        <dbReference type="EMBL" id="CAD7280094.1"/>
    </source>
</evidence>
<feature type="region of interest" description="Disordered" evidence="1">
    <location>
        <begin position="19"/>
        <end position="60"/>
    </location>
</feature>
<protein>
    <submittedName>
        <fullName evidence="2">Uncharacterized protein</fullName>
    </submittedName>
</protein>
<accession>A0A7R9GEY8</accession>
<gene>
    <name evidence="2" type="ORF">NMOB1V02_LOCUS7757</name>
</gene>
<dbReference type="EMBL" id="CAJPEX010001935">
    <property type="protein sequence ID" value="CAG0920246.1"/>
    <property type="molecule type" value="Genomic_DNA"/>
</dbReference>
<feature type="compositionally biased region" description="Polar residues" evidence="1">
    <location>
        <begin position="21"/>
        <end position="35"/>
    </location>
</feature>
<feature type="compositionally biased region" description="Polar residues" evidence="1">
    <location>
        <begin position="45"/>
        <end position="54"/>
    </location>
</feature>
<name>A0A7R9GEY8_9CRUS</name>
<evidence type="ECO:0000313" key="3">
    <source>
        <dbReference type="Proteomes" id="UP000678499"/>
    </source>
</evidence>
<dbReference type="EMBL" id="OA883972">
    <property type="protein sequence ID" value="CAD7280094.1"/>
    <property type="molecule type" value="Genomic_DNA"/>
</dbReference>
<evidence type="ECO:0000256" key="1">
    <source>
        <dbReference type="SAM" id="MobiDB-lite"/>
    </source>
</evidence>
<dbReference type="Proteomes" id="UP000678499">
    <property type="component" value="Unassembled WGS sequence"/>
</dbReference>
<reference evidence="2" key="1">
    <citation type="submission" date="2020-11" db="EMBL/GenBank/DDBJ databases">
        <authorList>
            <person name="Tran Van P."/>
        </authorList>
    </citation>
    <scope>NUCLEOTIDE SEQUENCE</scope>
</reference>
<sequence length="188" mass="20916">MRFRRTVGMRFFQAFRRRSAPETQSDLVRSSSVSRNEVADAAGDSNVSSTTTAVKSKDGGRRLTRFLRRIKSLNKDGRKDDKLPVMRPDLMMMAPDDDGDDDDEKPRIKQVEHVTEDPQVVLHSGVSIKTPDLPASDNNDGSCFIADNNNEEETTTRNGAYFIQSITIRSTEQSGVESAFGQGLVRST</sequence>
<keyword evidence="3" id="KW-1185">Reference proteome</keyword>
<organism evidence="2">
    <name type="scientific">Notodromas monacha</name>
    <dbReference type="NCBI Taxonomy" id="399045"/>
    <lineage>
        <taxon>Eukaryota</taxon>
        <taxon>Metazoa</taxon>
        <taxon>Ecdysozoa</taxon>
        <taxon>Arthropoda</taxon>
        <taxon>Crustacea</taxon>
        <taxon>Oligostraca</taxon>
        <taxon>Ostracoda</taxon>
        <taxon>Podocopa</taxon>
        <taxon>Podocopida</taxon>
        <taxon>Cypridocopina</taxon>
        <taxon>Cypridoidea</taxon>
        <taxon>Cyprididae</taxon>
        <taxon>Notodromas</taxon>
    </lineage>
</organism>